<proteinExistence type="predicted"/>
<keyword evidence="2" id="KW-1185">Reference proteome</keyword>
<evidence type="ECO:0000313" key="1">
    <source>
        <dbReference type="EMBL" id="KAJ9112396.1"/>
    </source>
</evidence>
<dbReference type="Proteomes" id="UP001230649">
    <property type="component" value="Unassembled WGS sequence"/>
</dbReference>
<dbReference type="EMBL" id="JASBWS010000015">
    <property type="protein sequence ID" value="KAJ9112396.1"/>
    <property type="molecule type" value="Genomic_DNA"/>
</dbReference>
<sequence>MTHLDPDLDPESSPTTKPLSRSLDNDVIDLIISAFVRDGVKDLSKETEEAALKRQNRCRYLQEVSSQFADIADRYMYAHVHLSNVESLARFYAQLEDRSSDIEGKLQAYTRGVSFGFEFDPYLAPLQGETPIFKQVERILEACGDRLRAFRQVGAYLSPLPPTIWQALRTHCPALEYLEGFTLELVNPSADVFVKELVSFQSLKRLTTTIVWLPPSFVPEVRRRMLLTEEEKRKSGLLGRGCKKQFESLEALRTPLLRWDNLLVEALMIADLTKLHTLQLGVWDSDSVTRFLEKHGSKLLHIDLLLCRWSEWPSVHSRNPQALLRLSDRFQIEDIFKLCPHLQTFTIHQPESLRKLAERGGLLEGLSRLKTIRLGSSDHSSYASMLEYQPFDELSFPFKNTADLRATQRKLLTTEWKRLFPNLRHIEVYLPSFMLDATVPDRERECRWKDMMIGMVRGEEDIVPPSDVARAVELWREGLWNQGVTLLFGESPIETM</sequence>
<comment type="caution">
    <text evidence="1">The sequence shown here is derived from an EMBL/GenBank/DDBJ whole genome shotgun (WGS) entry which is preliminary data.</text>
</comment>
<reference evidence="1" key="1">
    <citation type="submission" date="2023-04" db="EMBL/GenBank/DDBJ databases">
        <title>Draft Genome sequencing of Naganishia species isolated from polar environments using Oxford Nanopore Technology.</title>
        <authorList>
            <person name="Leo P."/>
            <person name="Venkateswaran K."/>
        </authorList>
    </citation>
    <scope>NUCLEOTIDE SEQUENCE</scope>
    <source>
        <strain evidence="1">MNA-CCFEE 5262</strain>
    </source>
</reference>
<evidence type="ECO:0000313" key="2">
    <source>
        <dbReference type="Proteomes" id="UP001230649"/>
    </source>
</evidence>
<gene>
    <name evidence="1" type="ORF">QFC20_002183</name>
</gene>
<organism evidence="1 2">
    <name type="scientific">Naganishia adeliensis</name>
    <dbReference type="NCBI Taxonomy" id="92952"/>
    <lineage>
        <taxon>Eukaryota</taxon>
        <taxon>Fungi</taxon>
        <taxon>Dikarya</taxon>
        <taxon>Basidiomycota</taxon>
        <taxon>Agaricomycotina</taxon>
        <taxon>Tremellomycetes</taxon>
        <taxon>Filobasidiales</taxon>
        <taxon>Filobasidiaceae</taxon>
        <taxon>Naganishia</taxon>
    </lineage>
</organism>
<name>A0ACC2WMT2_9TREE</name>
<protein>
    <submittedName>
        <fullName evidence="1">Uncharacterized protein</fullName>
    </submittedName>
</protein>
<accession>A0ACC2WMT2</accession>